<evidence type="ECO:0000256" key="3">
    <source>
        <dbReference type="ARBA" id="ARBA00022475"/>
    </source>
</evidence>
<name>A0A1I2S4Y2_9BACL</name>
<sequence length="491" mass="52913">MTKKNTTVDINGKPYNRTFLMIILLTGAFCTILNQTLLATALPDIMKDFDITAATGQWLTSGFLLMNGVMIPVTALLINKINSKALYIGALTVFLLGTIAAAVAPNFSMLLTGRIIQAAGAGIMMPLMQTISLLIVPREKRGIIMGLGGLVVAFAPAIGPTLSGWIVDSYNWRVLFYMMIPIVILVIVLAFAAMKKVVPLTDPRIDYLSIVLSTIGFGGILYGFSSVGNYGWSDGRVVWPLIAGCVFIVLFIWRQLVVEEPMLEMKVFKSPIFTLSVVISSIVMMAMIGAELVLPLYIQNLRGESALHSGLMLLPGAIIMGLMSPITGLIFDRIGSRKLAITGIFLLTVGTLPFMFLTQHTSYTSIIVLYAVRFLGISMVMMPVTTAGMNALPDSLMSHGTAVSNTIRTVAGSIGTAVLISILTNVTKNNAPSTSLKHSDPAQFMHQSIDAALKGMNTAFMVAILFCLLTLVLTFFIKGKEKHAATAQDAD</sequence>
<evidence type="ECO:0000256" key="7">
    <source>
        <dbReference type="SAM" id="Phobius"/>
    </source>
</evidence>
<dbReference type="Gene3D" id="1.20.1720.10">
    <property type="entry name" value="Multidrug resistance protein D"/>
    <property type="match status" value="1"/>
</dbReference>
<feature type="transmembrane region" description="Helical" evidence="7">
    <location>
        <begin position="20"/>
        <end position="38"/>
    </location>
</feature>
<feature type="transmembrane region" description="Helical" evidence="7">
    <location>
        <begin position="338"/>
        <end position="357"/>
    </location>
</feature>
<dbReference type="Proteomes" id="UP000198752">
    <property type="component" value="Unassembled WGS sequence"/>
</dbReference>
<keyword evidence="5 7" id="KW-1133">Transmembrane helix</keyword>
<protein>
    <submittedName>
        <fullName evidence="9">Drug resistance transporter, EmrB/QacA subfamily</fullName>
    </submittedName>
</protein>
<dbReference type="Pfam" id="PF07690">
    <property type="entry name" value="MFS_1"/>
    <property type="match status" value="1"/>
</dbReference>
<dbReference type="InterPro" id="IPR036259">
    <property type="entry name" value="MFS_trans_sf"/>
</dbReference>
<keyword evidence="10" id="KW-1185">Reference proteome</keyword>
<evidence type="ECO:0000259" key="8">
    <source>
        <dbReference type="PROSITE" id="PS50850"/>
    </source>
</evidence>
<dbReference type="GO" id="GO:0005886">
    <property type="term" value="C:plasma membrane"/>
    <property type="evidence" value="ECO:0007669"/>
    <property type="project" value="UniProtKB-SubCell"/>
</dbReference>
<dbReference type="NCBIfam" id="TIGR00711">
    <property type="entry name" value="efflux_EmrB"/>
    <property type="match status" value="1"/>
</dbReference>
<dbReference type="STRING" id="269670.SAMN02982927_01831"/>
<dbReference type="InterPro" id="IPR020846">
    <property type="entry name" value="MFS_dom"/>
</dbReference>
<evidence type="ECO:0000313" key="9">
    <source>
        <dbReference type="EMBL" id="SFG47810.1"/>
    </source>
</evidence>
<feature type="transmembrane region" description="Helical" evidence="7">
    <location>
        <begin position="115"/>
        <end position="136"/>
    </location>
</feature>
<dbReference type="InterPro" id="IPR011701">
    <property type="entry name" value="MFS"/>
</dbReference>
<dbReference type="PRINTS" id="PR01036">
    <property type="entry name" value="TCRTETB"/>
</dbReference>
<feature type="domain" description="Major facilitator superfamily (MFS) profile" evidence="8">
    <location>
        <begin position="20"/>
        <end position="482"/>
    </location>
</feature>
<dbReference type="EMBL" id="FOOY01000011">
    <property type="protein sequence ID" value="SFG47810.1"/>
    <property type="molecule type" value="Genomic_DNA"/>
</dbReference>
<feature type="transmembrane region" description="Helical" evidence="7">
    <location>
        <begin position="205"/>
        <end position="225"/>
    </location>
</feature>
<comment type="subcellular location">
    <subcellularLocation>
        <location evidence="1">Cell membrane</location>
        <topology evidence="1">Multi-pass membrane protein</topology>
    </subcellularLocation>
</comment>
<evidence type="ECO:0000256" key="1">
    <source>
        <dbReference type="ARBA" id="ARBA00004651"/>
    </source>
</evidence>
<feature type="transmembrane region" description="Helical" evidence="7">
    <location>
        <begin position="58"/>
        <end position="78"/>
    </location>
</feature>
<evidence type="ECO:0000256" key="5">
    <source>
        <dbReference type="ARBA" id="ARBA00022989"/>
    </source>
</evidence>
<feature type="transmembrane region" description="Helical" evidence="7">
    <location>
        <begin position="143"/>
        <end position="162"/>
    </location>
</feature>
<reference evidence="10" key="1">
    <citation type="submission" date="2016-10" db="EMBL/GenBank/DDBJ databases">
        <authorList>
            <person name="Varghese N."/>
            <person name="Submissions S."/>
        </authorList>
    </citation>
    <scope>NUCLEOTIDE SEQUENCE [LARGE SCALE GENOMIC DNA]</scope>
    <source>
        <strain evidence="10">ATCC 700379</strain>
    </source>
</reference>
<dbReference type="AlphaFoldDB" id="A0A1I2S4Y2"/>
<feature type="transmembrane region" description="Helical" evidence="7">
    <location>
        <begin position="85"/>
        <end position="103"/>
    </location>
</feature>
<dbReference type="PROSITE" id="PS50850">
    <property type="entry name" value="MFS"/>
    <property type="match status" value="1"/>
</dbReference>
<evidence type="ECO:0000256" key="4">
    <source>
        <dbReference type="ARBA" id="ARBA00022692"/>
    </source>
</evidence>
<dbReference type="OrthoDB" id="9816041at2"/>
<keyword evidence="4 7" id="KW-0812">Transmembrane</keyword>
<dbReference type="InterPro" id="IPR004638">
    <property type="entry name" value="EmrB-like"/>
</dbReference>
<dbReference type="CDD" id="cd17503">
    <property type="entry name" value="MFS_LmrB_MDR_like"/>
    <property type="match status" value="1"/>
</dbReference>
<keyword evidence="6 7" id="KW-0472">Membrane</keyword>
<evidence type="ECO:0000256" key="6">
    <source>
        <dbReference type="ARBA" id="ARBA00023136"/>
    </source>
</evidence>
<feature type="transmembrane region" description="Helical" evidence="7">
    <location>
        <begin position="273"/>
        <end position="298"/>
    </location>
</feature>
<dbReference type="GO" id="GO:0022857">
    <property type="term" value="F:transmembrane transporter activity"/>
    <property type="evidence" value="ECO:0007669"/>
    <property type="project" value="InterPro"/>
</dbReference>
<feature type="transmembrane region" description="Helical" evidence="7">
    <location>
        <begin position="406"/>
        <end position="426"/>
    </location>
</feature>
<evidence type="ECO:0000256" key="2">
    <source>
        <dbReference type="ARBA" id="ARBA00022448"/>
    </source>
</evidence>
<keyword evidence="2" id="KW-0813">Transport</keyword>
<feature type="transmembrane region" description="Helical" evidence="7">
    <location>
        <begin position="237"/>
        <end position="253"/>
    </location>
</feature>
<organism evidence="9 10">
    <name type="scientific">Sporolactobacillus nakayamae</name>
    <dbReference type="NCBI Taxonomy" id="269670"/>
    <lineage>
        <taxon>Bacteria</taxon>
        <taxon>Bacillati</taxon>
        <taxon>Bacillota</taxon>
        <taxon>Bacilli</taxon>
        <taxon>Bacillales</taxon>
        <taxon>Sporolactobacillaceae</taxon>
        <taxon>Sporolactobacillus</taxon>
    </lineage>
</organism>
<feature type="transmembrane region" description="Helical" evidence="7">
    <location>
        <begin position="458"/>
        <end position="477"/>
    </location>
</feature>
<dbReference type="RefSeq" id="WP_093672218.1">
    <property type="nucleotide sequence ID" value="NZ_FOOY01000011.1"/>
</dbReference>
<dbReference type="PANTHER" id="PTHR42718:SF24">
    <property type="entry name" value="MAJOR FACILITATOR SUPERFAMILY (MFS) PROFILE DOMAIN-CONTAINING PROTEIN"/>
    <property type="match status" value="1"/>
</dbReference>
<dbReference type="SUPFAM" id="SSF103473">
    <property type="entry name" value="MFS general substrate transporter"/>
    <property type="match status" value="1"/>
</dbReference>
<keyword evidence="3" id="KW-1003">Cell membrane</keyword>
<feature type="transmembrane region" description="Helical" evidence="7">
    <location>
        <begin position="310"/>
        <end position="331"/>
    </location>
</feature>
<feature type="transmembrane region" description="Helical" evidence="7">
    <location>
        <begin position="363"/>
        <end position="385"/>
    </location>
</feature>
<proteinExistence type="predicted"/>
<feature type="transmembrane region" description="Helical" evidence="7">
    <location>
        <begin position="174"/>
        <end position="193"/>
    </location>
</feature>
<dbReference type="Gene3D" id="1.20.1250.20">
    <property type="entry name" value="MFS general substrate transporter like domains"/>
    <property type="match status" value="1"/>
</dbReference>
<dbReference type="PANTHER" id="PTHR42718">
    <property type="entry name" value="MAJOR FACILITATOR SUPERFAMILY MULTIDRUG TRANSPORTER MFSC"/>
    <property type="match status" value="1"/>
</dbReference>
<accession>A0A1I2S4Y2</accession>
<gene>
    <name evidence="9" type="ORF">SAMN02982927_01831</name>
</gene>
<evidence type="ECO:0000313" key="10">
    <source>
        <dbReference type="Proteomes" id="UP000198752"/>
    </source>
</evidence>